<proteinExistence type="predicted"/>
<feature type="non-terminal residue" evidence="1">
    <location>
        <position position="1"/>
    </location>
</feature>
<dbReference type="AlphaFoldDB" id="X1BT63"/>
<sequence length="85" mass="9906">NIIVKNKSNAFIKDIDISDTIPEAFKLISSNIDHKMTKSSDNHDQTINFTIPNITPYQEMEIMYYLKTFDGKDVNFTELESYFYG</sequence>
<name>X1BT63_9ZZZZ</name>
<evidence type="ECO:0000313" key="1">
    <source>
        <dbReference type="EMBL" id="GAG75336.1"/>
    </source>
</evidence>
<comment type="caution">
    <text evidence="1">The sequence shown here is derived from an EMBL/GenBank/DDBJ whole genome shotgun (WGS) entry which is preliminary data.</text>
</comment>
<reference evidence="1" key="1">
    <citation type="journal article" date="2014" name="Front. Microbiol.">
        <title>High frequency of phylogenetically diverse reductive dehalogenase-homologous genes in deep subseafloor sedimentary metagenomes.</title>
        <authorList>
            <person name="Kawai M."/>
            <person name="Futagami T."/>
            <person name="Toyoda A."/>
            <person name="Takaki Y."/>
            <person name="Nishi S."/>
            <person name="Hori S."/>
            <person name="Arai W."/>
            <person name="Tsubouchi T."/>
            <person name="Morono Y."/>
            <person name="Uchiyama I."/>
            <person name="Ito T."/>
            <person name="Fujiyama A."/>
            <person name="Inagaki F."/>
            <person name="Takami H."/>
        </authorList>
    </citation>
    <scope>NUCLEOTIDE SEQUENCE</scope>
    <source>
        <strain evidence="1">Expedition CK06-06</strain>
    </source>
</reference>
<accession>X1BT63</accession>
<protein>
    <submittedName>
        <fullName evidence="1">Uncharacterized protein</fullName>
    </submittedName>
</protein>
<gene>
    <name evidence="1" type="ORF">S01H4_28904</name>
</gene>
<organism evidence="1">
    <name type="scientific">marine sediment metagenome</name>
    <dbReference type="NCBI Taxonomy" id="412755"/>
    <lineage>
        <taxon>unclassified sequences</taxon>
        <taxon>metagenomes</taxon>
        <taxon>ecological metagenomes</taxon>
    </lineage>
</organism>
<dbReference type="EMBL" id="BART01014527">
    <property type="protein sequence ID" value="GAG75336.1"/>
    <property type="molecule type" value="Genomic_DNA"/>
</dbReference>